<evidence type="ECO:0000313" key="2">
    <source>
        <dbReference type="EMBL" id="MFC4618202.1"/>
    </source>
</evidence>
<dbReference type="PIRSF" id="PIRSF038991">
    <property type="entry name" value="Protein_AbrB"/>
    <property type="match status" value="1"/>
</dbReference>
<dbReference type="InterPro" id="IPR017516">
    <property type="entry name" value="AbrB_dup"/>
</dbReference>
<feature type="transmembrane region" description="Helical" evidence="1">
    <location>
        <begin position="203"/>
        <end position="222"/>
    </location>
</feature>
<dbReference type="Proteomes" id="UP001596022">
    <property type="component" value="Unassembled WGS sequence"/>
</dbReference>
<accession>A0ABV9GIR9</accession>
<organism evidence="2 3">
    <name type="scientific">Camelliibacillus cellulosilyticus</name>
    <dbReference type="NCBI Taxonomy" id="2174486"/>
    <lineage>
        <taxon>Bacteria</taxon>
        <taxon>Bacillati</taxon>
        <taxon>Bacillota</taxon>
        <taxon>Bacilli</taxon>
        <taxon>Bacillales</taxon>
        <taxon>Sporolactobacillaceae</taxon>
        <taxon>Camelliibacillus</taxon>
    </lineage>
</organism>
<evidence type="ECO:0000256" key="1">
    <source>
        <dbReference type="SAM" id="Phobius"/>
    </source>
</evidence>
<feature type="transmembrane region" description="Helical" evidence="1">
    <location>
        <begin position="50"/>
        <end position="71"/>
    </location>
</feature>
<protein>
    <submittedName>
        <fullName evidence="2">AbrB family transcriptional regulator</fullName>
    </submittedName>
</protein>
<feature type="transmembrane region" description="Helical" evidence="1">
    <location>
        <begin position="229"/>
        <end position="249"/>
    </location>
</feature>
<dbReference type="PANTHER" id="PTHR38457:SF1">
    <property type="entry name" value="REGULATOR ABRB-RELATED"/>
    <property type="match status" value="1"/>
</dbReference>
<dbReference type="NCBIfam" id="TIGR03082">
    <property type="entry name" value="Gneg_AbrB_dup"/>
    <property type="match status" value="2"/>
</dbReference>
<feature type="transmembrane region" description="Helical" evidence="1">
    <location>
        <begin position="284"/>
        <end position="301"/>
    </location>
</feature>
<gene>
    <name evidence="2" type="ORF">ACFO4N_05605</name>
</gene>
<keyword evidence="1" id="KW-0812">Transmembrane</keyword>
<dbReference type="PANTHER" id="PTHR38457">
    <property type="entry name" value="REGULATOR ABRB-RELATED"/>
    <property type="match status" value="1"/>
</dbReference>
<name>A0ABV9GIR9_9BACL</name>
<sequence length="384" mass="41889">MTTSLVFRKCWWLGSSEVSLQKKLLGILITLMVSVIGGLIFALIHFPLHWLLGPTTAALICAKFLPIKLYWPVQIRNTGLIAIGYMLGASFSLETLIDMGKQLPSMFVMTAVILVFSGLLGVVTTRYTGIPLRSTITGSVPGGLTQMLILGEEMKNVDQTIVTFFQILRLIGVIFIVPLLTAIPFFKEHGSAETVSQGSHAAWSPTLIFVYVVIAISAAVLGKKIKLPTAFLLGPIIATAIFVIAGLPAPNLPHVVINISQLFTGAYVGLMIQPTQLGNKTRTTFAAVITSIVLVAFSLLLGLVLKWLYGIGLVTAFLSMAPGGVDQMGIVAKETGASLPIMTSYQMFRVFFILFFVPPYLKWLFNTKWFARLEEKLVKGRAKH</sequence>
<feature type="transmembrane region" description="Helical" evidence="1">
    <location>
        <begin position="307"/>
        <end position="325"/>
    </location>
</feature>
<proteinExistence type="predicted"/>
<keyword evidence="1" id="KW-0472">Membrane</keyword>
<comment type="caution">
    <text evidence="2">The sequence shown here is derived from an EMBL/GenBank/DDBJ whole genome shotgun (WGS) entry which is preliminary data.</text>
</comment>
<feature type="transmembrane region" description="Helical" evidence="1">
    <location>
        <begin position="78"/>
        <end position="97"/>
    </location>
</feature>
<feature type="transmembrane region" description="Helical" evidence="1">
    <location>
        <begin position="103"/>
        <end position="123"/>
    </location>
</feature>
<reference evidence="3" key="1">
    <citation type="journal article" date="2019" name="Int. J. Syst. Evol. Microbiol.">
        <title>The Global Catalogue of Microorganisms (GCM) 10K type strain sequencing project: providing services to taxonomists for standard genome sequencing and annotation.</title>
        <authorList>
            <consortium name="The Broad Institute Genomics Platform"/>
            <consortium name="The Broad Institute Genome Sequencing Center for Infectious Disease"/>
            <person name="Wu L."/>
            <person name="Ma J."/>
        </authorList>
    </citation>
    <scope>NUCLEOTIDE SEQUENCE [LARGE SCALE GENOMIC DNA]</scope>
    <source>
        <strain evidence="3">CGMCC 1.16306</strain>
    </source>
</reference>
<dbReference type="InterPro" id="IPR007820">
    <property type="entry name" value="AbrB_fam"/>
</dbReference>
<dbReference type="Pfam" id="PF05145">
    <property type="entry name" value="AbrB"/>
    <property type="match status" value="1"/>
</dbReference>
<keyword evidence="3" id="KW-1185">Reference proteome</keyword>
<feature type="transmembrane region" description="Helical" evidence="1">
    <location>
        <begin position="161"/>
        <end position="183"/>
    </location>
</feature>
<evidence type="ECO:0000313" key="3">
    <source>
        <dbReference type="Proteomes" id="UP001596022"/>
    </source>
</evidence>
<feature type="transmembrane region" description="Helical" evidence="1">
    <location>
        <begin position="24"/>
        <end position="44"/>
    </location>
</feature>
<keyword evidence="1" id="KW-1133">Transmembrane helix</keyword>
<feature type="transmembrane region" description="Helical" evidence="1">
    <location>
        <begin position="346"/>
        <end position="365"/>
    </location>
</feature>
<dbReference type="EMBL" id="JBHSFW010000001">
    <property type="protein sequence ID" value="MFC4618202.1"/>
    <property type="molecule type" value="Genomic_DNA"/>
</dbReference>